<dbReference type="AlphaFoldDB" id="A3TSR1"/>
<sequence length="103" mass="11132">MATLRLPFPEFGHDGIDDLVGGRFGQEERAAFEVVISLSAPADSSTALRSSTPIMTVSRVARSIRLIASSTVESSMRTMLDTPTAMVHKGRPRWTVLQSGLEA</sequence>
<accession>A3TSR1</accession>
<protein>
    <submittedName>
        <fullName evidence="1">Uncharacterized protein</fullName>
    </submittedName>
</protein>
<organism evidence="1 2">
    <name type="scientific">Pseudooceanicola batsensis (strain ATCC BAA-863 / DSM 15984 / KCTC 12145 / HTCC2597)</name>
    <name type="common">Oceanicola batsensis</name>
    <dbReference type="NCBI Taxonomy" id="252305"/>
    <lineage>
        <taxon>Bacteria</taxon>
        <taxon>Pseudomonadati</taxon>
        <taxon>Pseudomonadota</taxon>
        <taxon>Alphaproteobacteria</taxon>
        <taxon>Rhodobacterales</taxon>
        <taxon>Paracoccaceae</taxon>
        <taxon>Pseudooceanicola</taxon>
    </lineage>
</organism>
<dbReference type="Proteomes" id="UP000004318">
    <property type="component" value="Unassembled WGS sequence"/>
</dbReference>
<comment type="caution">
    <text evidence="1">The sequence shown here is derived from an EMBL/GenBank/DDBJ whole genome shotgun (WGS) entry which is preliminary data.</text>
</comment>
<proteinExistence type="predicted"/>
<dbReference type="HOGENOM" id="CLU_2260873_0_0_5"/>
<keyword evidence="2" id="KW-1185">Reference proteome</keyword>
<evidence type="ECO:0000313" key="2">
    <source>
        <dbReference type="Proteomes" id="UP000004318"/>
    </source>
</evidence>
<gene>
    <name evidence="1" type="ORF">OB2597_05380</name>
</gene>
<evidence type="ECO:0000313" key="1">
    <source>
        <dbReference type="EMBL" id="EAQ04688.1"/>
    </source>
</evidence>
<dbReference type="EMBL" id="AAMO01000001">
    <property type="protein sequence ID" value="EAQ04688.1"/>
    <property type="molecule type" value="Genomic_DNA"/>
</dbReference>
<reference evidence="1 2" key="1">
    <citation type="journal article" date="2010" name="J. Bacteriol.">
        <title>Genome sequences of Oceanicola granulosus HTCC2516(T) and Oceanicola batsensis HTCC2597(TDelta).</title>
        <authorList>
            <person name="Thrash J.C."/>
            <person name="Cho J.C."/>
            <person name="Vergin K.L."/>
            <person name="Giovannoni S.J."/>
        </authorList>
    </citation>
    <scope>NUCLEOTIDE SEQUENCE [LARGE SCALE GENOMIC DNA]</scope>
    <source>
        <strain evidence="2">ATCC BAA-863 / DSM 15984 / KCTC 12145 / HTCC2597</strain>
    </source>
</reference>
<name>A3TSR1_PSEBH</name>